<dbReference type="AlphaFoldDB" id="A0AAN9SME6"/>
<accession>A0AAN9SME6</accession>
<reference evidence="2 3" key="1">
    <citation type="submission" date="2024-01" db="EMBL/GenBank/DDBJ databases">
        <title>The genomes of 5 underutilized Papilionoideae crops provide insights into root nodulation and disease resistanc.</title>
        <authorList>
            <person name="Jiang F."/>
        </authorList>
    </citation>
    <scope>NUCLEOTIDE SEQUENCE [LARGE SCALE GENOMIC DNA]</scope>
    <source>
        <strain evidence="2">DUOXIRENSHENG_FW03</strain>
        <tissue evidence="2">Leaves</tissue>
    </source>
</reference>
<dbReference type="EMBL" id="JAYMYS010000003">
    <property type="protein sequence ID" value="KAK7399435.1"/>
    <property type="molecule type" value="Genomic_DNA"/>
</dbReference>
<name>A0AAN9SME6_PSOTE</name>
<dbReference type="Proteomes" id="UP001386955">
    <property type="component" value="Unassembled WGS sequence"/>
</dbReference>
<feature type="domain" description="DUF4283" evidence="1">
    <location>
        <begin position="39"/>
        <end position="111"/>
    </location>
</feature>
<organism evidence="2 3">
    <name type="scientific">Psophocarpus tetragonolobus</name>
    <name type="common">Winged bean</name>
    <name type="synonym">Dolichos tetragonolobus</name>
    <dbReference type="NCBI Taxonomy" id="3891"/>
    <lineage>
        <taxon>Eukaryota</taxon>
        <taxon>Viridiplantae</taxon>
        <taxon>Streptophyta</taxon>
        <taxon>Embryophyta</taxon>
        <taxon>Tracheophyta</taxon>
        <taxon>Spermatophyta</taxon>
        <taxon>Magnoliopsida</taxon>
        <taxon>eudicotyledons</taxon>
        <taxon>Gunneridae</taxon>
        <taxon>Pentapetalae</taxon>
        <taxon>rosids</taxon>
        <taxon>fabids</taxon>
        <taxon>Fabales</taxon>
        <taxon>Fabaceae</taxon>
        <taxon>Papilionoideae</taxon>
        <taxon>50 kb inversion clade</taxon>
        <taxon>NPAAA clade</taxon>
        <taxon>indigoferoid/millettioid clade</taxon>
        <taxon>Phaseoleae</taxon>
        <taxon>Psophocarpus</taxon>
    </lineage>
</organism>
<keyword evidence="3" id="KW-1185">Reference proteome</keyword>
<evidence type="ECO:0000259" key="1">
    <source>
        <dbReference type="Pfam" id="PF14111"/>
    </source>
</evidence>
<sequence length="218" mass="25270">MATPSRSMSGINMERLTIIEEEEDGLVFHIEEEKEKTINFNLCMVGRFLNDRTIRFQPMKERMMFVRCPGHGVTIIEAEISLFLFQFSHHIDLNCVFDDGPWSFHIHTLVMGRAKPRPKLKAETRCSSNPSATNDSKRKRLTWTSRIPLNGLQNIMVKDLIDHDKGSWNLNLLDYILPFKEVLCVSPVLHGDIDTLVWHWSKSRVILSKLLIMVFGIF</sequence>
<gene>
    <name evidence="2" type="ORF">VNO78_10617</name>
</gene>
<protein>
    <recommendedName>
        <fullName evidence="1">DUF4283 domain-containing protein</fullName>
    </recommendedName>
</protein>
<evidence type="ECO:0000313" key="3">
    <source>
        <dbReference type="Proteomes" id="UP001386955"/>
    </source>
</evidence>
<evidence type="ECO:0000313" key="2">
    <source>
        <dbReference type="EMBL" id="KAK7399435.1"/>
    </source>
</evidence>
<comment type="caution">
    <text evidence="2">The sequence shown here is derived from an EMBL/GenBank/DDBJ whole genome shotgun (WGS) entry which is preliminary data.</text>
</comment>
<dbReference type="InterPro" id="IPR025558">
    <property type="entry name" value="DUF4283"/>
</dbReference>
<dbReference type="Pfam" id="PF14111">
    <property type="entry name" value="DUF4283"/>
    <property type="match status" value="1"/>
</dbReference>
<proteinExistence type="predicted"/>